<proteinExistence type="inferred from homology"/>
<keyword evidence="3 4" id="KW-0040">ANK repeat</keyword>
<comment type="caution">
    <text evidence="5">The sequence shown here is derived from an EMBL/GenBank/DDBJ whole genome shotgun (WGS) entry which is preliminary data.</text>
</comment>
<dbReference type="InterPro" id="IPR002110">
    <property type="entry name" value="Ankyrin_rpt"/>
</dbReference>
<evidence type="ECO:0000256" key="2">
    <source>
        <dbReference type="ARBA" id="ARBA00022737"/>
    </source>
</evidence>
<evidence type="ECO:0000313" key="6">
    <source>
        <dbReference type="Proteomes" id="UP000636709"/>
    </source>
</evidence>
<feature type="repeat" description="ANK" evidence="4">
    <location>
        <begin position="142"/>
        <end position="174"/>
    </location>
</feature>
<dbReference type="EMBL" id="JACEFO010002379">
    <property type="protein sequence ID" value="KAF8663188.1"/>
    <property type="molecule type" value="Genomic_DNA"/>
</dbReference>
<evidence type="ECO:0000313" key="5">
    <source>
        <dbReference type="EMBL" id="KAF8663188.1"/>
    </source>
</evidence>
<dbReference type="AlphaFoldDB" id="A0A835AIW1"/>
<dbReference type="Proteomes" id="UP000636709">
    <property type="component" value="Unassembled WGS sequence"/>
</dbReference>
<dbReference type="InterPro" id="IPR036770">
    <property type="entry name" value="Ankyrin_rpt-contain_sf"/>
</dbReference>
<organism evidence="5 6">
    <name type="scientific">Digitaria exilis</name>
    <dbReference type="NCBI Taxonomy" id="1010633"/>
    <lineage>
        <taxon>Eukaryota</taxon>
        <taxon>Viridiplantae</taxon>
        <taxon>Streptophyta</taxon>
        <taxon>Embryophyta</taxon>
        <taxon>Tracheophyta</taxon>
        <taxon>Spermatophyta</taxon>
        <taxon>Magnoliopsida</taxon>
        <taxon>Liliopsida</taxon>
        <taxon>Poales</taxon>
        <taxon>Poaceae</taxon>
        <taxon>PACMAD clade</taxon>
        <taxon>Panicoideae</taxon>
        <taxon>Panicodae</taxon>
        <taxon>Paniceae</taxon>
        <taxon>Anthephorinae</taxon>
        <taxon>Digitaria</taxon>
    </lineage>
</organism>
<evidence type="ECO:0000256" key="3">
    <source>
        <dbReference type="ARBA" id="ARBA00023043"/>
    </source>
</evidence>
<dbReference type="Gene3D" id="1.25.40.20">
    <property type="entry name" value="Ankyrin repeat-containing domain"/>
    <property type="match status" value="1"/>
</dbReference>
<dbReference type="OrthoDB" id="592695at2759"/>
<dbReference type="PANTHER" id="PTHR24136">
    <property type="entry name" value="SOWAH (DROSOPHILA) HOMOLOG"/>
    <property type="match status" value="1"/>
</dbReference>
<dbReference type="PANTHER" id="PTHR24136:SF45">
    <property type="entry name" value="EXPRESSED PROTEIN"/>
    <property type="match status" value="1"/>
</dbReference>
<keyword evidence="6" id="KW-1185">Reference proteome</keyword>
<name>A0A835AIW1_9POAL</name>
<dbReference type="PROSITE" id="PS50297">
    <property type="entry name" value="ANK_REP_REGION"/>
    <property type="match status" value="1"/>
</dbReference>
<dbReference type="SMART" id="SM00248">
    <property type="entry name" value="ANK"/>
    <property type="match status" value="1"/>
</dbReference>
<dbReference type="SUPFAM" id="SSF48403">
    <property type="entry name" value="Ankyrin repeat"/>
    <property type="match status" value="1"/>
</dbReference>
<evidence type="ECO:0000256" key="1">
    <source>
        <dbReference type="ARBA" id="ARBA00005949"/>
    </source>
</evidence>
<dbReference type="InterPro" id="IPR051573">
    <property type="entry name" value="Ankyrin-SOCS_box_domain"/>
</dbReference>
<accession>A0A835AIW1</accession>
<dbReference type="GO" id="GO:0016567">
    <property type="term" value="P:protein ubiquitination"/>
    <property type="evidence" value="ECO:0007669"/>
    <property type="project" value="TreeGrafter"/>
</dbReference>
<dbReference type="Pfam" id="PF13857">
    <property type="entry name" value="Ank_5"/>
    <property type="match status" value="1"/>
</dbReference>
<protein>
    <submittedName>
        <fullName evidence="5">Uncharacterized protein</fullName>
    </submittedName>
</protein>
<comment type="similarity">
    <text evidence="1">Belongs to the ankyrin SOCS box (ASB) family.</text>
</comment>
<gene>
    <name evidence="5" type="ORF">HU200_055790</name>
</gene>
<keyword evidence="2" id="KW-0677">Repeat</keyword>
<dbReference type="GO" id="GO:0045732">
    <property type="term" value="P:positive regulation of protein catabolic process"/>
    <property type="evidence" value="ECO:0007669"/>
    <property type="project" value="TreeGrafter"/>
</dbReference>
<evidence type="ECO:0000256" key="4">
    <source>
        <dbReference type="PROSITE-ProRule" id="PRU00023"/>
    </source>
</evidence>
<reference evidence="5" key="1">
    <citation type="submission" date="2020-07" db="EMBL/GenBank/DDBJ databases">
        <title>Genome sequence and genetic diversity analysis of an under-domesticated orphan crop, white fonio (Digitaria exilis).</title>
        <authorList>
            <person name="Bennetzen J.L."/>
            <person name="Chen S."/>
            <person name="Ma X."/>
            <person name="Wang X."/>
            <person name="Yssel A.E.J."/>
            <person name="Chaluvadi S.R."/>
            <person name="Johnson M."/>
            <person name="Gangashetty P."/>
            <person name="Hamidou F."/>
            <person name="Sanogo M.D."/>
            <person name="Zwaenepoel A."/>
            <person name="Wallace J."/>
            <person name="Van De Peer Y."/>
            <person name="Van Deynze A."/>
        </authorList>
    </citation>
    <scope>NUCLEOTIDE SEQUENCE</scope>
    <source>
        <tissue evidence="5">Leaves</tissue>
    </source>
</reference>
<dbReference type="PROSITE" id="PS50088">
    <property type="entry name" value="ANK_REPEAT"/>
    <property type="match status" value="1"/>
</dbReference>
<sequence>MGDGNTDPAAACPITNGEEKDYASWTWKQKLEDLIRSDPSRNIMPKHPYYASLYKAKLEDVFQKYISELSPKLRPVYATDSVKEFHGVCSRMLPLTGLGEFFYPEILSNMASYNALRCARAALEGGAPLCGRRADPNRRHRYGFTPLHLAAENFSVDMVKLLFRHGASANIRTNGGEVVEGLLPLHVAVENASMHKYLEDHWADGDHITNLIALLCLPEMVYSGNATTTERIGPKGSEKYVLPIVEIGAEFGEPGEDVSNLSGCQLSRKDLLLAEASKKGTKKSIRNHKLIENLGSIGWSQLESNYESRRKLCAVASLSRKVFFKRP</sequence>